<evidence type="ECO:0000313" key="2">
    <source>
        <dbReference type="Proteomes" id="UP001054837"/>
    </source>
</evidence>
<sequence length="164" mass="18397">MSLICAQERKKGKHLHIEAIWQNFARSERPQYCPKEQKEERIGKMKKDGKKRKVLLLVRFGHAPPGPASSQMNKGWIQISNAIISHANCLHPVCSGIHHNKTAIQSHSNNVKPSQRYKAYSSVSPKLLVSGLPPLYTPRHSPLRGAGMGVLSQEMFHFQSLSCP</sequence>
<accession>A0AAV4S0S3</accession>
<keyword evidence="2" id="KW-1185">Reference proteome</keyword>
<dbReference type="AlphaFoldDB" id="A0AAV4S0S3"/>
<dbReference type="Proteomes" id="UP001054837">
    <property type="component" value="Unassembled WGS sequence"/>
</dbReference>
<gene>
    <name evidence="1" type="ORF">CDAR_46511</name>
</gene>
<organism evidence="1 2">
    <name type="scientific">Caerostris darwini</name>
    <dbReference type="NCBI Taxonomy" id="1538125"/>
    <lineage>
        <taxon>Eukaryota</taxon>
        <taxon>Metazoa</taxon>
        <taxon>Ecdysozoa</taxon>
        <taxon>Arthropoda</taxon>
        <taxon>Chelicerata</taxon>
        <taxon>Arachnida</taxon>
        <taxon>Araneae</taxon>
        <taxon>Araneomorphae</taxon>
        <taxon>Entelegynae</taxon>
        <taxon>Araneoidea</taxon>
        <taxon>Araneidae</taxon>
        <taxon>Caerostris</taxon>
    </lineage>
</organism>
<dbReference type="EMBL" id="BPLQ01007075">
    <property type="protein sequence ID" value="GIY27763.1"/>
    <property type="molecule type" value="Genomic_DNA"/>
</dbReference>
<reference evidence="1 2" key="1">
    <citation type="submission" date="2021-06" db="EMBL/GenBank/DDBJ databases">
        <title>Caerostris darwini draft genome.</title>
        <authorList>
            <person name="Kono N."/>
            <person name="Arakawa K."/>
        </authorList>
    </citation>
    <scope>NUCLEOTIDE SEQUENCE [LARGE SCALE GENOMIC DNA]</scope>
</reference>
<comment type="caution">
    <text evidence="1">The sequence shown here is derived from an EMBL/GenBank/DDBJ whole genome shotgun (WGS) entry which is preliminary data.</text>
</comment>
<name>A0AAV4S0S3_9ARAC</name>
<protein>
    <submittedName>
        <fullName evidence="1">Uncharacterized protein</fullName>
    </submittedName>
</protein>
<proteinExistence type="predicted"/>
<evidence type="ECO:0000313" key="1">
    <source>
        <dbReference type="EMBL" id="GIY27763.1"/>
    </source>
</evidence>